<dbReference type="InterPro" id="IPR035899">
    <property type="entry name" value="DBL_dom_sf"/>
</dbReference>
<keyword evidence="13" id="KW-0811">Translocation</keyword>
<organism evidence="26">
    <name type="scientific">Hymenolepis diminuta</name>
    <name type="common">Rat tapeworm</name>
    <dbReference type="NCBI Taxonomy" id="6216"/>
    <lineage>
        <taxon>Eukaryota</taxon>
        <taxon>Metazoa</taxon>
        <taxon>Spiralia</taxon>
        <taxon>Lophotrochozoa</taxon>
        <taxon>Platyhelminthes</taxon>
        <taxon>Cestoda</taxon>
        <taxon>Eucestoda</taxon>
        <taxon>Cyclophyllidea</taxon>
        <taxon>Hymenolepididae</taxon>
        <taxon>Hymenolepis</taxon>
    </lineage>
</organism>
<evidence type="ECO:0000256" key="3">
    <source>
        <dbReference type="ARBA" id="ARBA00009454"/>
    </source>
</evidence>
<dbReference type="Pfam" id="PF05172">
    <property type="entry name" value="RRM_Nup35"/>
    <property type="match status" value="1"/>
</dbReference>
<evidence type="ECO:0000256" key="11">
    <source>
        <dbReference type="ARBA" id="ARBA00022833"/>
    </source>
</evidence>
<dbReference type="GO" id="GO:0003676">
    <property type="term" value="F:nucleic acid binding"/>
    <property type="evidence" value="ECO:0007669"/>
    <property type="project" value="InterPro"/>
</dbReference>
<keyword evidence="7" id="KW-0344">Guanine-nucleotide releasing factor</keyword>
<dbReference type="CDD" id="cd12441">
    <property type="entry name" value="RRM_Nup53_like"/>
    <property type="match status" value="1"/>
</dbReference>
<dbReference type="PROSITE" id="PS50010">
    <property type="entry name" value="DH_2"/>
    <property type="match status" value="1"/>
</dbReference>
<dbReference type="SUPFAM" id="SSF57903">
    <property type="entry name" value="FYVE/PHD zinc finger"/>
    <property type="match status" value="1"/>
</dbReference>
<dbReference type="GO" id="GO:0007010">
    <property type="term" value="P:cytoskeleton organization"/>
    <property type="evidence" value="ECO:0007669"/>
    <property type="project" value="TreeGrafter"/>
</dbReference>
<dbReference type="InterPro" id="IPR013083">
    <property type="entry name" value="Znf_RING/FYVE/PHD"/>
</dbReference>
<keyword evidence="15 19" id="KW-0539">Nucleus</keyword>
<dbReference type="STRING" id="6216.A0A158QDX8"/>
<evidence type="ECO:0000256" key="16">
    <source>
        <dbReference type="ARBA" id="ARBA00029997"/>
    </source>
</evidence>
<dbReference type="Pfam" id="PF01363">
    <property type="entry name" value="FYVE"/>
    <property type="match status" value="1"/>
</dbReference>
<evidence type="ECO:0000256" key="12">
    <source>
        <dbReference type="ARBA" id="ARBA00022927"/>
    </source>
</evidence>
<dbReference type="SMART" id="SM00064">
    <property type="entry name" value="FYVE"/>
    <property type="match status" value="1"/>
</dbReference>
<evidence type="ECO:0000256" key="18">
    <source>
        <dbReference type="PROSITE-ProRule" id="PRU00091"/>
    </source>
</evidence>
<evidence type="ECO:0000256" key="2">
    <source>
        <dbReference type="ARBA" id="ARBA00004567"/>
    </source>
</evidence>
<reference evidence="24 25" key="2">
    <citation type="submission" date="2018-11" db="EMBL/GenBank/DDBJ databases">
        <authorList>
            <consortium name="Pathogen Informatics"/>
        </authorList>
    </citation>
    <scope>NUCLEOTIDE SEQUENCE [LARGE SCALE GENOMIC DNA]</scope>
</reference>
<dbReference type="GO" id="GO:0005643">
    <property type="term" value="C:nuclear pore"/>
    <property type="evidence" value="ECO:0007669"/>
    <property type="project" value="UniProtKB-SubCell"/>
</dbReference>
<feature type="region of interest" description="Disordered" evidence="20">
    <location>
        <begin position="95"/>
        <end position="141"/>
    </location>
</feature>
<feature type="domain" description="FYVE-type" evidence="22">
    <location>
        <begin position="928"/>
        <end position="987"/>
    </location>
</feature>
<dbReference type="GO" id="GO:0005085">
    <property type="term" value="F:guanyl-nucleotide exchange factor activity"/>
    <property type="evidence" value="ECO:0007669"/>
    <property type="project" value="UniProtKB-KW"/>
</dbReference>
<feature type="region of interest" description="Disordered" evidence="20">
    <location>
        <begin position="1255"/>
        <end position="1297"/>
    </location>
</feature>
<feature type="compositionally biased region" description="Low complexity" evidence="20">
    <location>
        <begin position="1278"/>
        <end position="1289"/>
    </location>
</feature>
<dbReference type="InterPro" id="IPR035979">
    <property type="entry name" value="RBD_domain_sf"/>
</dbReference>
<dbReference type="InterPro" id="IPR051092">
    <property type="entry name" value="FYVE_RhoGEF_PH"/>
</dbReference>
<feature type="compositionally biased region" description="Basic and acidic residues" evidence="20">
    <location>
        <begin position="283"/>
        <end position="294"/>
    </location>
</feature>
<dbReference type="SMART" id="SM00325">
    <property type="entry name" value="RhoGEF"/>
    <property type="match status" value="1"/>
</dbReference>
<feature type="domain" description="DH" evidence="21">
    <location>
        <begin position="598"/>
        <end position="784"/>
    </location>
</feature>
<keyword evidence="14 19" id="KW-0906">Nuclear pore complex</keyword>
<evidence type="ECO:0000313" key="25">
    <source>
        <dbReference type="Proteomes" id="UP000274504"/>
    </source>
</evidence>
<proteinExistence type="inferred from homology"/>
<dbReference type="Gene3D" id="1.20.900.10">
    <property type="entry name" value="Dbl homology (DH) domain"/>
    <property type="match status" value="1"/>
</dbReference>
<dbReference type="InterPro" id="IPR012677">
    <property type="entry name" value="Nucleotide-bd_a/b_plait_sf"/>
</dbReference>
<keyword evidence="10 19" id="KW-0509">mRNA transport</keyword>
<dbReference type="InterPro" id="IPR011011">
    <property type="entry name" value="Znf_FYVE_PHD"/>
</dbReference>
<dbReference type="GO" id="GO:0046847">
    <property type="term" value="P:filopodium assembly"/>
    <property type="evidence" value="ECO:0007669"/>
    <property type="project" value="TreeGrafter"/>
</dbReference>
<evidence type="ECO:0000256" key="10">
    <source>
        <dbReference type="ARBA" id="ARBA00022816"/>
    </source>
</evidence>
<dbReference type="InterPro" id="IPR007846">
    <property type="entry name" value="RRM_NUP35_dom"/>
</dbReference>
<evidence type="ECO:0000313" key="26">
    <source>
        <dbReference type="WBParaSite" id="HDID_0000395601-mRNA-1"/>
    </source>
</evidence>
<evidence type="ECO:0000256" key="19">
    <source>
        <dbReference type="PROSITE-ProRule" id="PRU00804"/>
    </source>
</evidence>
<dbReference type="GO" id="GO:0051028">
    <property type="term" value="P:mRNA transport"/>
    <property type="evidence" value="ECO:0007669"/>
    <property type="project" value="UniProtKB-UniRule"/>
</dbReference>
<dbReference type="Gene3D" id="3.30.70.330">
    <property type="match status" value="1"/>
</dbReference>
<feature type="compositionally biased region" description="Polar residues" evidence="20">
    <location>
        <begin position="104"/>
        <end position="114"/>
    </location>
</feature>
<keyword evidence="5 19" id="KW-0813">Transport</keyword>
<feature type="region of interest" description="Disordered" evidence="20">
    <location>
        <begin position="1"/>
        <end position="79"/>
    </location>
</feature>
<name>A0A158QDX8_HYMDI</name>
<feature type="compositionally biased region" description="Acidic residues" evidence="20">
    <location>
        <begin position="1256"/>
        <end position="1265"/>
    </location>
</feature>
<dbReference type="InterPro" id="IPR011993">
    <property type="entry name" value="PH-like_dom_sf"/>
</dbReference>
<dbReference type="PROSITE" id="PS50178">
    <property type="entry name" value="ZF_FYVE"/>
    <property type="match status" value="1"/>
</dbReference>
<accession>A0A158QDX8</accession>
<evidence type="ECO:0000256" key="9">
    <source>
        <dbReference type="ARBA" id="ARBA00022771"/>
    </source>
</evidence>
<dbReference type="PANTHER" id="PTHR12673:SF241">
    <property type="entry name" value="DH DOMAIN-CONTAINING PROTEIN"/>
    <property type="match status" value="1"/>
</dbReference>
<evidence type="ECO:0000256" key="7">
    <source>
        <dbReference type="ARBA" id="ARBA00022658"/>
    </source>
</evidence>
<keyword evidence="11" id="KW-0862">Zinc</keyword>
<keyword evidence="12" id="KW-0653">Protein transport</keyword>
<protein>
    <recommendedName>
        <fullName evidence="4">Nucleoporin NUP35</fullName>
    </recommendedName>
    <alternativeName>
        <fullName evidence="17">35 kDa nucleoporin</fullName>
    </alternativeName>
    <alternativeName>
        <fullName evidence="16">Nucleoporin NUP53</fullName>
    </alternativeName>
</protein>
<evidence type="ECO:0000313" key="24">
    <source>
        <dbReference type="EMBL" id="VDL41501.1"/>
    </source>
</evidence>
<dbReference type="Proteomes" id="UP000274504">
    <property type="component" value="Unassembled WGS sequence"/>
</dbReference>
<comment type="subcellular location">
    <subcellularLocation>
        <location evidence="1">Cytoplasm</location>
    </subcellularLocation>
    <subcellularLocation>
        <location evidence="2">Nucleus</location>
        <location evidence="2">Nuclear pore complex</location>
    </subcellularLocation>
</comment>
<dbReference type="GO" id="GO:0008270">
    <property type="term" value="F:zinc ion binding"/>
    <property type="evidence" value="ECO:0007669"/>
    <property type="project" value="UniProtKB-KW"/>
</dbReference>
<feature type="domain" description="RRM Nup35-type" evidence="23">
    <location>
        <begin position="177"/>
        <end position="257"/>
    </location>
</feature>
<dbReference type="EMBL" id="UYSG01001342">
    <property type="protein sequence ID" value="VDL41501.1"/>
    <property type="molecule type" value="Genomic_DNA"/>
</dbReference>
<feature type="compositionally biased region" description="Polar residues" evidence="20">
    <location>
        <begin position="125"/>
        <end position="141"/>
    </location>
</feature>
<dbReference type="OrthoDB" id="3365060at2759"/>
<evidence type="ECO:0000256" key="5">
    <source>
        <dbReference type="ARBA" id="ARBA00022448"/>
    </source>
</evidence>
<gene>
    <name evidence="24" type="ORF">HDID_LOCUS3954</name>
</gene>
<evidence type="ECO:0000259" key="23">
    <source>
        <dbReference type="PROSITE" id="PS51472"/>
    </source>
</evidence>
<dbReference type="WBParaSite" id="HDID_0000395601-mRNA-1">
    <property type="protein sequence ID" value="HDID_0000395601-mRNA-1"/>
    <property type="gene ID" value="HDID_0000395601"/>
</dbReference>
<feature type="compositionally biased region" description="Basic and acidic residues" evidence="20">
    <location>
        <begin position="1266"/>
        <end position="1277"/>
    </location>
</feature>
<feature type="region of interest" description="Disordered" evidence="20">
    <location>
        <begin position="1176"/>
        <end position="1220"/>
    </location>
</feature>
<keyword evidence="9 18" id="KW-0863">Zinc-finger</keyword>
<feature type="region of interest" description="Disordered" evidence="20">
    <location>
        <begin position="280"/>
        <end position="321"/>
    </location>
</feature>
<dbReference type="Gene3D" id="2.30.29.30">
    <property type="entry name" value="Pleckstrin-homology domain (PH domain)/Phosphotyrosine-binding domain (PTB)"/>
    <property type="match status" value="1"/>
</dbReference>
<evidence type="ECO:0000256" key="15">
    <source>
        <dbReference type="ARBA" id="ARBA00023242"/>
    </source>
</evidence>
<dbReference type="PROSITE" id="PS51472">
    <property type="entry name" value="RRM_NUP35"/>
    <property type="match status" value="1"/>
</dbReference>
<reference evidence="26" key="1">
    <citation type="submission" date="2016-04" db="UniProtKB">
        <authorList>
            <consortium name="WormBaseParasite"/>
        </authorList>
    </citation>
    <scope>IDENTIFICATION</scope>
</reference>
<comment type="similarity">
    <text evidence="3">Belongs to the Nup35 family.</text>
</comment>
<dbReference type="InterPro" id="IPR017455">
    <property type="entry name" value="Znf_FYVE-rel"/>
</dbReference>
<sequence>MQGSGYSSPKYLHQSPSRNAKPTESTTKPESPQCQVMNSSNRQFLPGFLMGDLRSSPQNGYVSPLLKSPNQTSTSNHLTKIAQPRFSGIKSLTFERNGRRHASPPTQSLWSSASQRRHPEAENMTPENEGSIQRNRDSSSNFLTPSRLEVASLKCSSPFLFPTQVNLLDTSRRDGDDETSSWVTVFGYDQAQANSVLQHFSHIGTIEKYVITNGGNWMNIKYANKIQARCALNRNGRVLDGKIMIGVRKCTDLVSFGRFIKIMWYIQSALNSVDVISSTNQDMTDRSDSSDSRESLNNANKNGVFPKTSEPFSPSPKFGSPLVRGGVRTGTAKMESSGVFNQSFSCHGDSVGGPIRNGPNGLSRHSSMRPLAAPYQLPPRCQVTRANQFQTFKVGGTFALPQSELFSTLTKINLGFRLMGIQSLRVFCQKLWTMFLGGIKRIRLEKLHEWGIKNSQINSSRLEVWRVAGFVTQFNSAEYLGDVRRRLLQFTVTYRQERTDNCSDKQYFKAHQYFVENLFKNKEQKKPERPVCRSRRGANAVSTAIRAIYQQNEQRKMQSPLISLELESRNRVKTLLASAKDGSFGIDEPAPSQKKIKKLENLSKELFDTEKRYLESLRVLKEISDRVQTIESDHKEVLRDVFKEIPSLYMLHSIIDERFYKTPDKESNFAWFIQIFTSAEISPFMNIYRAFLARVGEKYETLQSIYEKDKLFQQYCQSLVLTSKFSKQHVQNIPGMYIGIQSRLMRYQLLLQKILDLLPDGIDKERCDCALKITVNVLKSSEEEVTKNEMISKAILINSKLEGRKNSGDKLSLFIRSGPCLKIPRRSVNRKPLNRHLFLFSDYLILTEPEILTTGHYIVKSELTIVSMILEEPKIEDDIPVEKCIRIRAVECVVELMFAYMASRLGNHGLRIMSKNVQTSRAAEWVKDEQATMCALCYRRFTHVRRRHHCRACGKIFCGTCSGYKAVVENLGPAQVRVCEVDYYRLNPDIKPQTAAALERIAQFSESGQKYAPYHCGYIMFTSKVRSQWPHRKTHVRVEYSAGLVSREHSPSQISIPTSPPSAHTSNNLESLCAQNPPSPFLSRPTRKMSLDFANLRQTSINSTTDHSNGAACSSTIMPLPAARLIVRPHTSRVFCVLQPDTLLAIYAAKGDAKSCDSVILLGTRLLYLVRLSGQGNSLTSSSRDSVSNSRTSSSSNDDAISLQNFSNKKSPGTSLPERKITVENNPVDFYKRISAIKTPLALVAPSVALRKAEEQESDLDELDVDSDHNSLKHSEDSSSPSPGVPSTPNGKPETLANALTTNMGGVSSPISVDTLSVLSNMNGFLILPNNTDKVAHYFEAPSEEVRNVWIEKIKNCVVEFDHS</sequence>
<feature type="compositionally biased region" description="Low complexity" evidence="20">
    <location>
        <begin position="1176"/>
        <end position="1199"/>
    </location>
</feature>
<evidence type="ECO:0000256" key="8">
    <source>
        <dbReference type="ARBA" id="ARBA00022723"/>
    </source>
</evidence>
<dbReference type="InterPro" id="IPR000306">
    <property type="entry name" value="Znf_FYVE"/>
</dbReference>
<dbReference type="SUPFAM" id="SSF50729">
    <property type="entry name" value="PH domain-like"/>
    <property type="match status" value="1"/>
</dbReference>
<dbReference type="GO" id="GO:0015031">
    <property type="term" value="P:protein transport"/>
    <property type="evidence" value="ECO:0007669"/>
    <property type="project" value="UniProtKB-KW"/>
</dbReference>
<dbReference type="FunFam" id="3.30.70.330:FF:000095">
    <property type="entry name" value="Putative Nucleoporin NUP53"/>
    <property type="match status" value="1"/>
</dbReference>
<dbReference type="PANTHER" id="PTHR12673">
    <property type="entry name" value="FACIOGENITAL DYSPLASIA PROTEIN"/>
    <property type="match status" value="1"/>
</dbReference>
<evidence type="ECO:0000259" key="22">
    <source>
        <dbReference type="PROSITE" id="PS50178"/>
    </source>
</evidence>
<evidence type="ECO:0000256" key="17">
    <source>
        <dbReference type="ARBA" id="ARBA00030250"/>
    </source>
</evidence>
<dbReference type="Pfam" id="PF00621">
    <property type="entry name" value="RhoGEF"/>
    <property type="match status" value="1"/>
</dbReference>
<evidence type="ECO:0000259" key="21">
    <source>
        <dbReference type="PROSITE" id="PS50010"/>
    </source>
</evidence>
<evidence type="ECO:0000256" key="4">
    <source>
        <dbReference type="ARBA" id="ARBA00016439"/>
    </source>
</evidence>
<dbReference type="InterPro" id="IPR000219">
    <property type="entry name" value="DH_dom"/>
</dbReference>
<dbReference type="GO" id="GO:0005737">
    <property type="term" value="C:cytoplasm"/>
    <property type="evidence" value="ECO:0007669"/>
    <property type="project" value="UniProtKB-SubCell"/>
</dbReference>
<evidence type="ECO:0000256" key="13">
    <source>
        <dbReference type="ARBA" id="ARBA00023010"/>
    </source>
</evidence>
<dbReference type="Gene3D" id="3.30.40.10">
    <property type="entry name" value="Zinc/RING finger domain, C3HC4 (zinc finger)"/>
    <property type="match status" value="1"/>
</dbReference>
<evidence type="ECO:0000256" key="1">
    <source>
        <dbReference type="ARBA" id="ARBA00004496"/>
    </source>
</evidence>
<feature type="compositionally biased region" description="Polar residues" evidence="20">
    <location>
        <begin position="14"/>
        <end position="43"/>
    </location>
</feature>
<dbReference type="SUPFAM" id="SSF48065">
    <property type="entry name" value="DBL homology domain (DH-domain)"/>
    <property type="match status" value="1"/>
</dbReference>
<keyword evidence="8" id="KW-0479">Metal-binding</keyword>
<feature type="compositionally biased region" description="Polar residues" evidence="20">
    <location>
        <begin position="68"/>
        <end position="78"/>
    </location>
</feature>
<keyword evidence="6" id="KW-0963">Cytoplasm</keyword>
<evidence type="ECO:0000256" key="6">
    <source>
        <dbReference type="ARBA" id="ARBA00022490"/>
    </source>
</evidence>
<dbReference type="SUPFAM" id="SSF54928">
    <property type="entry name" value="RNA-binding domain, RBD"/>
    <property type="match status" value="1"/>
</dbReference>
<evidence type="ECO:0000256" key="14">
    <source>
        <dbReference type="ARBA" id="ARBA00023132"/>
    </source>
</evidence>
<evidence type="ECO:0000256" key="20">
    <source>
        <dbReference type="SAM" id="MobiDB-lite"/>
    </source>
</evidence>
<feature type="compositionally biased region" description="Polar residues" evidence="20">
    <location>
        <begin position="1202"/>
        <end position="1214"/>
    </location>
</feature>